<keyword evidence="8 10" id="KW-0408">Iron</keyword>
<keyword evidence="9 10" id="KW-0411">Iron-sulfur</keyword>
<feature type="binding site" evidence="10">
    <location>
        <position position="182"/>
    </location>
    <ligand>
        <name>[4Fe-4S] cluster</name>
        <dbReference type="ChEBI" id="CHEBI:49883"/>
    </ligand>
</feature>
<feature type="binding site" evidence="10">
    <location>
        <position position="281"/>
    </location>
    <ligand>
        <name>[4Fe-4S] cluster</name>
        <dbReference type="ChEBI" id="CHEBI:49883"/>
    </ligand>
</feature>
<feature type="binding site" evidence="10">
    <location>
        <position position="50"/>
    </location>
    <ligand>
        <name>iminosuccinate</name>
        <dbReference type="ChEBI" id="CHEBI:77875"/>
    </ligand>
</feature>
<dbReference type="UniPathway" id="UPA00253">
    <property type="reaction ID" value="UER00327"/>
</dbReference>
<comment type="pathway">
    <text evidence="1 10">Cofactor biosynthesis; NAD(+) biosynthesis; quinolinate from iminoaspartate: step 1/1.</text>
</comment>
<dbReference type="NCBIfam" id="NF006878">
    <property type="entry name" value="PRK09375.1-2"/>
    <property type="match status" value="1"/>
</dbReference>
<evidence type="ECO:0000313" key="11">
    <source>
        <dbReference type="EMBL" id="BAH37477.1"/>
    </source>
</evidence>
<evidence type="ECO:0000313" key="12">
    <source>
        <dbReference type="Proteomes" id="UP000002209"/>
    </source>
</evidence>
<evidence type="ECO:0000256" key="1">
    <source>
        <dbReference type="ARBA" id="ARBA00005065"/>
    </source>
</evidence>
<keyword evidence="7 10" id="KW-0479">Metal-binding</keyword>
<dbReference type="HAMAP" id="MF_00568">
    <property type="entry name" value="NadA_type2"/>
    <property type="match status" value="1"/>
</dbReference>
<dbReference type="SUPFAM" id="SSF142754">
    <property type="entry name" value="NadA-like"/>
    <property type="match status" value="1"/>
</dbReference>
<dbReference type="STRING" id="379066.GAU_0435"/>
<evidence type="ECO:0000256" key="8">
    <source>
        <dbReference type="ARBA" id="ARBA00023004"/>
    </source>
</evidence>
<comment type="subcellular location">
    <subcellularLocation>
        <location evidence="10">Cytoplasm</location>
    </subcellularLocation>
</comment>
<feature type="binding site" evidence="10">
    <location>
        <position position="236"/>
    </location>
    <ligand>
        <name>iminosuccinate</name>
        <dbReference type="ChEBI" id="CHEBI:77875"/>
    </ligand>
</feature>
<dbReference type="NCBIfam" id="NF006879">
    <property type="entry name" value="PRK09375.1-4"/>
    <property type="match status" value="1"/>
</dbReference>
<keyword evidence="5 10" id="KW-0662">Pyridine nucleotide biosynthesis</keyword>
<name>C1A5G7_GEMAT</name>
<keyword evidence="3 10" id="KW-0004">4Fe-4S</keyword>
<organism evidence="11 12">
    <name type="scientific">Gemmatimonas aurantiaca (strain DSM 14586 / JCM 11422 / NBRC 100505 / T-27)</name>
    <dbReference type="NCBI Taxonomy" id="379066"/>
    <lineage>
        <taxon>Bacteria</taxon>
        <taxon>Pseudomonadati</taxon>
        <taxon>Gemmatimonadota</taxon>
        <taxon>Gemmatimonadia</taxon>
        <taxon>Gemmatimonadales</taxon>
        <taxon>Gemmatimonadaceae</taxon>
        <taxon>Gemmatimonas</taxon>
    </lineage>
</organism>
<evidence type="ECO:0000256" key="4">
    <source>
        <dbReference type="ARBA" id="ARBA00022490"/>
    </source>
</evidence>
<dbReference type="InterPro" id="IPR003473">
    <property type="entry name" value="NadA"/>
</dbReference>
<evidence type="ECO:0000256" key="7">
    <source>
        <dbReference type="ARBA" id="ARBA00022723"/>
    </source>
</evidence>
<dbReference type="EMBL" id="AP009153">
    <property type="protein sequence ID" value="BAH37477.1"/>
    <property type="molecule type" value="Genomic_DNA"/>
</dbReference>
<evidence type="ECO:0000256" key="5">
    <source>
        <dbReference type="ARBA" id="ARBA00022642"/>
    </source>
</evidence>
<dbReference type="GO" id="GO:0051539">
    <property type="term" value="F:4 iron, 4 sulfur cluster binding"/>
    <property type="evidence" value="ECO:0007669"/>
    <property type="project" value="UniProtKB-KW"/>
</dbReference>
<comment type="catalytic activity">
    <reaction evidence="10">
        <text>iminosuccinate + dihydroxyacetone phosphate = quinolinate + phosphate + 2 H2O + H(+)</text>
        <dbReference type="Rhea" id="RHEA:25888"/>
        <dbReference type="ChEBI" id="CHEBI:15377"/>
        <dbReference type="ChEBI" id="CHEBI:15378"/>
        <dbReference type="ChEBI" id="CHEBI:29959"/>
        <dbReference type="ChEBI" id="CHEBI:43474"/>
        <dbReference type="ChEBI" id="CHEBI:57642"/>
        <dbReference type="ChEBI" id="CHEBI:77875"/>
        <dbReference type="EC" id="2.5.1.72"/>
    </reaction>
</comment>
<gene>
    <name evidence="10 11" type="primary">nadA</name>
    <name evidence="11" type="ordered locus">GAU_0435</name>
</gene>
<dbReference type="EC" id="2.5.1.72" evidence="2 10"/>
<feature type="binding site" evidence="10">
    <location>
        <position position="95"/>
    </location>
    <ligand>
        <name>[4Fe-4S] cluster</name>
        <dbReference type="ChEBI" id="CHEBI:49883"/>
    </ligand>
</feature>
<feature type="binding site" evidence="10">
    <location>
        <begin position="208"/>
        <end position="210"/>
    </location>
    <ligand>
        <name>iminosuccinate</name>
        <dbReference type="ChEBI" id="CHEBI:77875"/>
    </ligand>
</feature>
<comment type="function">
    <text evidence="10">Catalyzes the condensation of iminoaspartate with dihydroxyacetone phosphate to form quinolinate.</text>
</comment>
<dbReference type="Gene3D" id="3.40.50.10800">
    <property type="entry name" value="NadA-like"/>
    <property type="match status" value="3"/>
</dbReference>
<dbReference type="NCBIfam" id="TIGR00550">
    <property type="entry name" value="nadA"/>
    <property type="match status" value="1"/>
</dbReference>
<evidence type="ECO:0000256" key="2">
    <source>
        <dbReference type="ARBA" id="ARBA00012669"/>
    </source>
</evidence>
<keyword evidence="6 10" id="KW-0808">Transferase</keyword>
<dbReference type="HOGENOM" id="CLU_047382_0_0_0"/>
<comment type="cofactor">
    <cofactor evidence="10">
        <name>[4Fe-4S] cluster</name>
        <dbReference type="ChEBI" id="CHEBI:49883"/>
    </cofactor>
    <text evidence="10">Binds 1 [4Fe-4S] cluster per subunit.</text>
</comment>
<feature type="binding site" evidence="10">
    <location>
        <begin position="121"/>
        <end position="123"/>
    </location>
    <ligand>
        <name>iminosuccinate</name>
        <dbReference type="ChEBI" id="CHEBI:77875"/>
    </ligand>
</feature>
<dbReference type="PANTHER" id="PTHR30573:SF0">
    <property type="entry name" value="QUINOLINATE SYNTHASE, CHLOROPLASTIC"/>
    <property type="match status" value="1"/>
</dbReference>
<dbReference type="InterPro" id="IPR036094">
    <property type="entry name" value="NadA_sf"/>
</dbReference>
<reference evidence="12" key="1">
    <citation type="submission" date="2006-03" db="EMBL/GenBank/DDBJ databases">
        <title>Complete genome sequence of Gemmatimonas aurantiaca T-27 that represents a novel phylum Gemmatimonadetes.</title>
        <authorList>
            <person name="Takasaki K."/>
            <person name="Ichikawa N."/>
            <person name="Miura H."/>
            <person name="Matsushita S."/>
            <person name="Watanabe Y."/>
            <person name="Oguchi A."/>
            <person name="Ankai A."/>
            <person name="Yashiro I."/>
            <person name="Takahashi M."/>
            <person name="Terui Y."/>
            <person name="Fukui S."/>
            <person name="Yokoyama H."/>
            <person name="Tanikawa S."/>
            <person name="Hanada S."/>
            <person name="Kamagata Y."/>
            <person name="Fujita N."/>
        </authorList>
    </citation>
    <scope>NUCLEOTIDE SEQUENCE [LARGE SCALE GENOMIC DNA]</scope>
    <source>
        <strain evidence="12">T-27 / DSM 14586 / JCM 11422 / NBRC 100505</strain>
    </source>
</reference>
<dbReference type="PANTHER" id="PTHR30573">
    <property type="entry name" value="QUINOLINATE SYNTHETASE A"/>
    <property type="match status" value="1"/>
</dbReference>
<dbReference type="GO" id="GO:0046872">
    <property type="term" value="F:metal ion binding"/>
    <property type="evidence" value="ECO:0007669"/>
    <property type="project" value="UniProtKB-KW"/>
</dbReference>
<dbReference type="Proteomes" id="UP000002209">
    <property type="component" value="Chromosome"/>
</dbReference>
<evidence type="ECO:0000256" key="10">
    <source>
        <dbReference type="HAMAP-Rule" id="MF_00568"/>
    </source>
</evidence>
<accession>C1A5G7</accession>
<comment type="similarity">
    <text evidence="10">Belongs to the quinolinate synthase family. Type 2 subfamily.</text>
</comment>
<keyword evidence="4 10" id="KW-0963">Cytoplasm</keyword>
<keyword evidence="12" id="KW-1185">Reference proteome</keyword>
<dbReference type="GO" id="GO:0034628">
    <property type="term" value="P:'de novo' NAD+ biosynthetic process from L-aspartate"/>
    <property type="evidence" value="ECO:0007669"/>
    <property type="project" value="TreeGrafter"/>
</dbReference>
<dbReference type="AlphaFoldDB" id="C1A5G7"/>
<dbReference type="Pfam" id="PF02445">
    <property type="entry name" value="NadA"/>
    <property type="match status" value="1"/>
</dbReference>
<dbReference type="InterPro" id="IPR023066">
    <property type="entry name" value="Quinolinate_synth_type2"/>
</dbReference>
<evidence type="ECO:0000256" key="6">
    <source>
        <dbReference type="ARBA" id="ARBA00022679"/>
    </source>
</evidence>
<dbReference type="GO" id="GO:0005737">
    <property type="term" value="C:cytoplasm"/>
    <property type="evidence" value="ECO:0007669"/>
    <property type="project" value="UniProtKB-SubCell"/>
</dbReference>
<dbReference type="eggNOG" id="COG0379">
    <property type="taxonomic scope" value="Bacteria"/>
</dbReference>
<dbReference type="FunFam" id="3.40.50.10800:FF:000003">
    <property type="entry name" value="Quinolinate synthase A"/>
    <property type="match status" value="1"/>
</dbReference>
<proteinExistence type="inferred from homology"/>
<sequence length="339" mass="36987">MQSMTILEAHYDPALAAEIRELAKSRNAVILAHNYERPEIQDVADYVGDSLGLSREAAKTDADVIVFCGVHFMAETAAILSPTKTVLLPDLAAGCSLASTIDAAQLKAWKAEHPGAVVVAYVNTTAEVKAESDYCCTSGNAVEVINAIPRDKEILFLPDMFLGAHVRRETKRDNIHVWMGECHVHAGIDPEHITRTRAQHPGAEFLIHPECGCATSVVEAMSAGAVDRNNAHILSTEGMIKRPQQTEQDTFIVATEIGILHRLRRENPSKRFIAANDRAQCTYMKVTTLAKVRDALEHLQHRITVPEDVAARARISIERMVSIGGNSGVSPFGPEDPGE</sequence>
<evidence type="ECO:0000256" key="9">
    <source>
        <dbReference type="ARBA" id="ARBA00023014"/>
    </source>
</evidence>
<feature type="binding site" evidence="10">
    <location>
        <position position="33"/>
    </location>
    <ligand>
        <name>iminosuccinate</name>
        <dbReference type="ChEBI" id="CHEBI:77875"/>
    </ligand>
</feature>
<evidence type="ECO:0000256" key="3">
    <source>
        <dbReference type="ARBA" id="ARBA00022485"/>
    </source>
</evidence>
<feature type="binding site" evidence="10">
    <location>
        <position position="138"/>
    </location>
    <ligand>
        <name>iminosuccinate</name>
        <dbReference type="ChEBI" id="CHEBI:77875"/>
    </ligand>
</feature>
<dbReference type="KEGG" id="gau:GAU_0435"/>
<protein>
    <recommendedName>
        <fullName evidence="2 10">Quinolinate synthase</fullName>
        <ecNumber evidence="2 10">2.5.1.72</ecNumber>
    </recommendedName>
</protein>
<dbReference type="GO" id="GO:0008987">
    <property type="term" value="F:quinolinate synthetase A activity"/>
    <property type="evidence" value="ECO:0007669"/>
    <property type="project" value="UniProtKB-UniRule"/>
</dbReference>